<dbReference type="Proteomes" id="UP000248924">
    <property type="component" value="Unassembled WGS sequence"/>
</dbReference>
<accession>A0A2W2FGE3</accession>
<comment type="caution">
    <text evidence="1">The sequence shown here is derived from an EMBL/GenBank/DDBJ whole genome shotgun (WGS) entry which is preliminary data.</text>
</comment>
<keyword evidence="2" id="KW-1185">Reference proteome</keyword>
<name>A0A2W2FGE3_9ACTN</name>
<evidence type="ECO:0000313" key="2">
    <source>
        <dbReference type="Proteomes" id="UP000248924"/>
    </source>
</evidence>
<gene>
    <name evidence="1" type="ORF">C1I95_02525</name>
</gene>
<proteinExistence type="predicted"/>
<evidence type="ECO:0000313" key="1">
    <source>
        <dbReference type="EMBL" id="PZG23778.1"/>
    </source>
</evidence>
<evidence type="ECO:0008006" key="3">
    <source>
        <dbReference type="Google" id="ProtNLM"/>
    </source>
</evidence>
<sequence length="101" mass="10247">MRSPTVIAHSHRYLVGVDCGALSGRAVMVRVSDGAVVGSAVHKYAHRVTGEFLAATGERLPRVAGATHAPAGGAAISTAARAALHGHPNTYGQPGRPVGTE</sequence>
<protein>
    <recommendedName>
        <fullName evidence="3">Carbohydrate kinase FGGY N-terminal domain-containing protein</fullName>
    </recommendedName>
</protein>
<reference evidence="1 2" key="1">
    <citation type="submission" date="2018-01" db="EMBL/GenBank/DDBJ databases">
        <title>Draft genome sequence of Jishengella sp. NA12.</title>
        <authorList>
            <person name="Sahin N."/>
            <person name="Ay H."/>
            <person name="Saygin H."/>
        </authorList>
    </citation>
    <scope>NUCLEOTIDE SEQUENCE [LARGE SCALE GENOMIC DNA]</scope>
    <source>
        <strain evidence="1 2">NA12</strain>
    </source>
</reference>
<dbReference type="AlphaFoldDB" id="A0A2W2FGE3"/>
<dbReference type="Gene3D" id="3.30.420.40">
    <property type="match status" value="1"/>
</dbReference>
<organism evidence="1 2">
    <name type="scientific">Micromonospora craterilacus</name>
    <dbReference type="NCBI Taxonomy" id="1655439"/>
    <lineage>
        <taxon>Bacteria</taxon>
        <taxon>Bacillati</taxon>
        <taxon>Actinomycetota</taxon>
        <taxon>Actinomycetes</taxon>
        <taxon>Micromonosporales</taxon>
        <taxon>Micromonosporaceae</taxon>
        <taxon>Micromonospora</taxon>
    </lineage>
</organism>
<dbReference type="EMBL" id="POTY01000007">
    <property type="protein sequence ID" value="PZG23778.1"/>
    <property type="molecule type" value="Genomic_DNA"/>
</dbReference>